<dbReference type="InterPro" id="IPR039430">
    <property type="entry name" value="Thymidylate_kin-like_dom"/>
</dbReference>
<organism evidence="13 14">
    <name type="scientific">Streptococcus macedonicus</name>
    <name type="common">Streptococcus gallolyticus macedonicus</name>
    <dbReference type="NCBI Taxonomy" id="59310"/>
    <lineage>
        <taxon>Bacteria</taxon>
        <taxon>Bacillati</taxon>
        <taxon>Bacillota</taxon>
        <taxon>Bacilli</taxon>
        <taxon>Lactobacillales</taxon>
        <taxon>Streptococcaceae</taxon>
        <taxon>Streptococcus</taxon>
    </lineage>
</organism>
<evidence type="ECO:0000256" key="8">
    <source>
        <dbReference type="ARBA" id="ARBA00022840"/>
    </source>
</evidence>
<dbReference type="SUPFAM" id="SSF52540">
    <property type="entry name" value="P-loop containing nucleoside triphosphate hydrolases"/>
    <property type="match status" value="1"/>
</dbReference>
<dbReference type="NCBIfam" id="TIGR00041">
    <property type="entry name" value="DTMP_kinase"/>
    <property type="match status" value="1"/>
</dbReference>
<dbReference type="InterPro" id="IPR027417">
    <property type="entry name" value="P-loop_NTPase"/>
</dbReference>
<dbReference type="PROSITE" id="PS01331">
    <property type="entry name" value="THYMIDYLATE_KINASE"/>
    <property type="match status" value="1"/>
</dbReference>
<dbReference type="Proteomes" id="UP000222913">
    <property type="component" value="Unassembled WGS sequence"/>
</dbReference>
<evidence type="ECO:0000256" key="5">
    <source>
        <dbReference type="ARBA" id="ARBA00022727"/>
    </source>
</evidence>
<protein>
    <recommendedName>
        <fullName evidence="3 11">Thymidylate kinase</fullName>
        <ecNumber evidence="2 11">2.7.4.9</ecNumber>
    </recommendedName>
    <alternativeName>
        <fullName evidence="11">dTMP kinase</fullName>
    </alternativeName>
</protein>
<dbReference type="GO" id="GO:0006233">
    <property type="term" value="P:dTDP biosynthetic process"/>
    <property type="evidence" value="ECO:0007669"/>
    <property type="project" value="InterPro"/>
</dbReference>
<feature type="domain" description="Thymidylate kinase-like" evidence="12">
    <location>
        <begin position="9"/>
        <end position="197"/>
    </location>
</feature>
<gene>
    <name evidence="11" type="primary">tmk</name>
    <name evidence="13" type="ORF">CS010_10475</name>
</gene>
<evidence type="ECO:0000313" key="14">
    <source>
        <dbReference type="Proteomes" id="UP000222913"/>
    </source>
</evidence>
<evidence type="ECO:0000256" key="10">
    <source>
        <dbReference type="ARBA" id="ARBA00057735"/>
    </source>
</evidence>
<proteinExistence type="inferred from homology"/>
<dbReference type="PANTHER" id="PTHR10344">
    <property type="entry name" value="THYMIDYLATE KINASE"/>
    <property type="match status" value="1"/>
</dbReference>
<evidence type="ECO:0000256" key="9">
    <source>
        <dbReference type="ARBA" id="ARBA00048743"/>
    </source>
</evidence>
<accession>A0A2G3NRF1</accession>
<dbReference type="EC" id="2.7.4.9" evidence="2 11"/>
<comment type="catalytic activity">
    <reaction evidence="9 11">
        <text>dTMP + ATP = dTDP + ADP</text>
        <dbReference type="Rhea" id="RHEA:13517"/>
        <dbReference type="ChEBI" id="CHEBI:30616"/>
        <dbReference type="ChEBI" id="CHEBI:58369"/>
        <dbReference type="ChEBI" id="CHEBI:63528"/>
        <dbReference type="ChEBI" id="CHEBI:456216"/>
        <dbReference type="EC" id="2.7.4.9"/>
    </reaction>
</comment>
<keyword evidence="8 11" id="KW-0067">ATP-binding</keyword>
<evidence type="ECO:0000256" key="11">
    <source>
        <dbReference type="HAMAP-Rule" id="MF_00165"/>
    </source>
</evidence>
<dbReference type="PANTHER" id="PTHR10344:SF4">
    <property type="entry name" value="UMP-CMP KINASE 2, MITOCHONDRIAL"/>
    <property type="match status" value="1"/>
</dbReference>
<dbReference type="HAMAP" id="MF_00165">
    <property type="entry name" value="Thymidylate_kinase"/>
    <property type="match status" value="1"/>
</dbReference>
<keyword evidence="6 11" id="KW-0547">Nucleotide-binding</keyword>
<comment type="function">
    <text evidence="10 11">Phosphorylation of dTMP to form dTDP in both de novo and salvage pathways of dTTP synthesis.</text>
</comment>
<feature type="binding site" evidence="11">
    <location>
        <begin position="11"/>
        <end position="18"/>
    </location>
    <ligand>
        <name>ATP</name>
        <dbReference type="ChEBI" id="CHEBI:30616"/>
    </ligand>
</feature>
<dbReference type="AlphaFoldDB" id="A0A2G3NRF1"/>
<dbReference type="InterPro" id="IPR018095">
    <property type="entry name" value="Thymidylate_kin_CS"/>
</dbReference>
<dbReference type="FunFam" id="3.40.50.300:FF:000225">
    <property type="entry name" value="Thymidylate kinase"/>
    <property type="match status" value="1"/>
</dbReference>
<keyword evidence="4 11" id="KW-0808">Transferase</keyword>
<dbReference type="CDD" id="cd01672">
    <property type="entry name" value="TMPK"/>
    <property type="match status" value="1"/>
</dbReference>
<name>A0A2G3NRF1_STRMC</name>
<reference evidence="13 14" key="1">
    <citation type="submission" date="2017-10" db="EMBL/GenBank/DDBJ databases">
        <title>Whole-genome sequence of three Streptococcus macedonicus strains isolated from Italian cheeses of the Veneto region.</title>
        <authorList>
            <person name="Treu L."/>
            <person name="De Diego-Diaz B."/>
            <person name="Papadimitriou K."/>
            <person name="Tsakalidou E."/>
            <person name="Corich V."/>
            <person name="Giacomini A."/>
        </authorList>
    </citation>
    <scope>NUCLEOTIDE SEQUENCE [LARGE SCALE GENOMIC DNA]</scope>
    <source>
        <strain evidence="13 14">27MV</strain>
    </source>
</reference>
<evidence type="ECO:0000259" key="12">
    <source>
        <dbReference type="Pfam" id="PF02223"/>
    </source>
</evidence>
<dbReference type="GO" id="GO:0005829">
    <property type="term" value="C:cytosol"/>
    <property type="evidence" value="ECO:0007669"/>
    <property type="project" value="TreeGrafter"/>
</dbReference>
<evidence type="ECO:0000256" key="4">
    <source>
        <dbReference type="ARBA" id="ARBA00022679"/>
    </source>
</evidence>
<evidence type="ECO:0000256" key="3">
    <source>
        <dbReference type="ARBA" id="ARBA00017144"/>
    </source>
</evidence>
<sequence>MKNGIIISFEGPDGAGKTTVLEQVLPVLQEKGYDIVTTREPGGVEIAERIRDVILDVNHVAMDSKAELLLYMAARRQHYVEKVLPALEVGKVVLIDRFIDSSIAYQGAGRGLDKDIITRLNDFATDGRKPDLTLYFDVESEIGLARIAKNAEREVNRLDLEKLDMHKRVREGYLVLTEQEKRIVTIDASRELADAVSETLHTILEQLAKNE</sequence>
<dbReference type="Pfam" id="PF02223">
    <property type="entry name" value="Thymidylate_kin"/>
    <property type="match status" value="1"/>
</dbReference>
<evidence type="ECO:0000313" key="13">
    <source>
        <dbReference type="EMBL" id="PHV55552.1"/>
    </source>
</evidence>
<keyword evidence="5 11" id="KW-0545">Nucleotide biosynthesis</keyword>
<dbReference type="RefSeq" id="WP_099390855.1">
    <property type="nucleotide sequence ID" value="NZ_PEBM01000066.1"/>
</dbReference>
<evidence type="ECO:0000256" key="7">
    <source>
        <dbReference type="ARBA" id="ARBA00022777"/>
    </source>
</evidence>
<comment type="similarity">
    <text evidence="1 11">Belongs to the thymidylate kinase family.</text>
</comment>
<evidence type="ECO:0000256" key="1">
    <source>
        <dbReference type="ARBA" id="ARBA00009776"/>
    </source>
</evidence>
<evidence type="ECO:0000256" key="6">
    <source>
        <dbReference type="ARBA" id="ARBA00022741"/>
    </source>
</evidence>
<evidence type="ECO:0000256" key="2">
    <source>
        <dbReference type="ARBA" id="ARBA00012980"/>
    </source>
</evidence>
<comment type="caution">
    <text evidence="13">The sequence shown here is derived from an EMBL/GenBank/DDBJ whole genome shotgun (WGS) entry which is preliminary data.</text>
</comment>
<dbReference type="GO" id="GO:0006227">
    <property type="term" value="P:dUDP biosynthetic process"/>
    <property type="evidence" value="ECO:0007669"/>
    <property type="project" value="TreeGrafter"/>
</dbReference>
<dbReference type="Gene3D" id="3.40.50.300">
    <property type="entry name" value="P-loop containing nucleotide triphosphate hydrolases"/>
    <property type="match status" value="1"/>
</dbReference>
<dbReference type="GO" id="GO:0006235">
    <property type="term" value="P:dTTP biosynthetic process"/>
    <property type="evidence" value="ECO:0007669"/>
    <property type="project" value="UniProtKB-UniRule"/>
</dbReference>
<dbReference type="GO" id="GO:0005524">
    <property type="term" value="F:ATP binding"/>
    <property type="evidence" value="ECO:0007669"/>
    <property type="project" value="UniProtKB-UniRule"/>
</dbReference>
<dbReference type="EMBL" id="PEBM01000066">
    <property type="protein sequence ID" value="PHV55552.1"/>
    <property type="molecule type" value="Genomic_DNA"/>
</dbReference>
<keyword evidence="7 11" id="KW-0418">Kinase</keyword>
<dbReference type="GO" id="GO:0004798">
    <property type="term" value="F:dTMP kinase activity"/>
    <property type="evidence" value="ECO:0007669"/>
    <property type="project" value="UniProtKB-UniRule"/>
</dbReference>
<dbReference type="InterPro" id="IPR018094">
    <property type="entry name" value="Thymidylate_kinase"/>
</dbReference>